<dbReference type="AlphaFoldDB" id="A0A397UY15"/>
<dbReference type="OrthoDB" id="10336482at2759"/>
<dbReference type="Proteomes" id="UP000266673">
    <property type="component" value="Unassembled WGS sequence"/>
</dbReference>
<reference evidence="1 2" key="1">
    <citation type="submission" date="2018-06" db="EMBL/GenBank/DDBJ databases">
        <title>Comparative genomics reveals the genomic features of Rhizophagus irregularis, R. cerebriforme, R. diaphanum and Gigaspora rosea, and their symbiotic lifestyle signature.</title>
        <authorList>
            <person name="Morin E."/>
            <person name="San Clemente H."/>
            <person name="Chen E.C.H."/>
            <person name="De La Providencia I."/>
            <person name="Hainaut M."/>
            <person name="Kuo A."/>
            <person name="Kohler A."/>
            <person name="Murat C."/>
            <person name="Tang N."/>
            <person name="Roy S."/>
            <person name="Loubradou J."/>
            <person name="Henrissat B."/>
            <person name="Grigoriev I.V."/>
            <person name="Corradi N."/>
            <person name="Roux C."/>
            <person name="Martin F.M."/>
        </authorList>
    </citation>
    <scope>NUCLEOTIDE SEQUENCE [LARGE SCALE GENOMIC DNA]</scope>
    <source>
        <strain evidence="1 2">DAOM 194757</strain>
    </source>
</reference>
<dbReference type="EMBL" id="QKWP01001025">
    <property type="protein sequence ID" value="RIB12433.1"/>
    <property type="molecule type" value="Genomic_DNA"/>
</dbReference>
<accession>A0A397UY15</accession>
<sequence length="153" mass="17781">MNRKFSPKNMHTPETWKKRYEQKTSICDPQTFSENSTDSTQILLPIYALPVDEAIKILKNYPSNTKVEVSLYASTSTFMQYGQIHHKDSMTSELNLNKPIIHARQEQTNFMPDDSTVHASGIVPEVDLDKPIDYIPHNYISYDHYCPNCQNYY</sequence>
<keyword evidence="2" id="KW-1185">Reference proteome</keyword>
<evidence type="ECO:0000313" key="1">
    <source>
        <dbReference type="EMBL" id="RIB12433.1"/>
    </source>
</evidence>
<name>A0A397UY15_9GLOM</name>
<comment type="caution">
    <text evidence="1">The sequence shown here is derived from an EMBL/GenBank/DDBJ whole genome shotgun (WGS) entry which is preliminary data.</text>
</comment>
<proteinExistence type="predicted"/>
<organism evidence="1 2">
    <name type="scientific">Gigaspora rosea</name>
    <dbReference type="NCBI Taxonomy" id="44941"/>
    <lineage>
        <taxon>Eukaryota</taxon>
        <taxon>Fungi</taxon>
        <taxon>Fungi incertae sedis</taxon>
        <taxon>Mucoromycota</taxon>
        <taxon>Glomeromycotina</taxon>
        <taxon>Glomeromycetes</taxon>
        <taxon>Diversisporales</taxon>
        <taxon>Gigasporaceae</taxon>
        <taxon>Gigaspora</taxon>
    </lineage>
</organism>
<gene>
    <name evidence="1" type="ORF">C2G38_25229</name>
</gene>
<evidence type="ECO:0000313" key="2">
    <source>
        <dbReference type="Proteomes" id="UP000266673"/>
    </source>
</evidence>
<protein>
    <submittedName>
        <fullName evidence="1">Uncharacterized protein</fullName>
    </submittedName>
</protein>